<dbReference type="PRINTS" id="PR01506">
    <property type="entry name" value="TATBPROTEIN"/>
</dbReference>
<dbReference type="GO" id="GO:0033281">
    <property type="term" value="C:TAT protein transport complex"/>
    <property type="evidence" value="ECO:0007669"/>
    <property type="project" value="UniProtKB-UniRule"/>
</dbReference>
<reference evidence="11 12" key="1">
    <citation type="submission" date="2016-11" db="EMBL/GenBank/DDBJ databases">
        <title>Mixed transmission modes and dynamic genome evolution in an obligate animal-bacterial symbiosis.</title>
        <authorList>
            <person name="Russell S.L."/>
            <person name="Corbett-Detig R.B."/>
            <person name="Cavanaugh C.M."/>
        </authorList>
    </citation>
    <scope>NUCLEOTIDE SEQUENCE [LARGE SCALE GENOMIC DNA]</scope>
    <source>
        <strain evidence="11">Sveles-Q1</strain>
    </source>
</reference>
<proteinExistence type="inferred from homology"/>
<dbReference type="PANTHER" id="PTHR33162">
    <property type="entry name" value="SEC-INDEPENDENT PROTEIN TRANSLOCASE PROTEIN TATA, CHLOROPLASTIC"/>
    <property type="match status" value="1"/>
</dbReference>
<keyword evidence="8 9" id="KW-0472">Membrane</keyword>
<evidence type="ECO:0000256" key="9">
    <source>
        <dbReference type="HAMAP-Rule" id="MF_00237"/>
    </source>
</evidence>
<evidence type="ECO:0000313" key="12">
    <source>
        <dbReference type="Proteomes" id="UP000191110"/>
    </source>
</evidence>
<comment type="similarity">
    <text evidence="9">Belongs to the TatB family.</text>
</comment>
<comment type="subcellular location">
    <subcellularLocation>
        <location evidence="9">Cell membrane</location>
        <topology evidence="9">Single-pass membrane protein</topology>
    </subcellularLocation>
    <subcellularLocation>
        <location evidence="1">Membrane</location>
        <topology evidence="1">Single-pass membrane protein</topology>
    </subcellularLocation>
</comment>
<dbReference type="Gene3D" id="1.20.5.3310">
    <property type="match status" value="1"/>
</dbReference>
<dbReference type="PANTHER" id="PTHR33162:SF1">
    <property type="entry name" value="SEC-INDEPENDENT PROTEIN TRANSLOCASE PROTEIN TATA, CHLOROPLASTIC"/>
    <property type="match status" value="1"/>
</dbReference>
<evidence type="ECO:0000256" key="10">
    <source>
        <dbReference type="SAM" id="MobiDB-lite"/>
    </source>
</evidence>
<sequence length="132" mass="14497">MFDIGFMELSLIGVVLLLVVGPERMPKVARTAGHWFGKARYFVSSVKADIDREIKAEDLQRMMKEQADSSGLHEIYDETSTALDEAALDENLEILDGDEIADTLADISSKSDDKSGNSPETKEPTSEESSAK</sequence>
<feature type="region of interest" description="Disordered" evidence="10">
    <location>
        <begin position="105"/>
        <end position="132"/>
    </location>
</feature>
<dbReference type="GO" id="GO:0008320">
    <property type="term" value="F:protein transmembrane transporter activity"/>
    <property type="evidence" value="ECO:0007669"/>
    <property type="project" value="UniProtKB-UniRule"/>
</dbReference>
<dbReference type="HAMAP" id="MF_00237">
    <property type="entry name" value="TatB"/>
    <property type="match status" value="1"/>
</dbReference>
<comment type="subunit">
    <text evidence="9">The Tat system comprises two distinct complexes: a TatABC complex, containing multiple copies of TatA, TatB and TatC subunits, and a separate TatA complex, containing only TatA subunits. Substrates initially bind to the TatABC complex, which probably triggers association of the separate TatA complex to form the active translocon.</text>
</comment>
<dbReference type="NCBIfam" id="TIGR01410">
    <property type="entry name" value="tatB"/>
    <property type="match status" value="1"/>
</dbReference>
<evidence type="ECO:0000256" key="6">
    <source>
        <dbReference type="ARBA" id="ARBA00022989"/>
    </source>
</evidence>
<dbReference type="InterPro" id="IPR018448">
    <property type="entry name" value="TatB"/>
</dbReference>
<comment type="function">
    <text evidence="9">Part of the twin-arginine translocation (Tat) system that transports large folded proteins containing a characteristic twin-arginine motif in their signal peptide across membranes. Together with TatC, TatB is part of a receptor directly interacting with Tat signal peptides. TatB may form an oligomeric binding site that transiently accommodates folded Tat precursor proteins before their translocation.</text>
</comment>
<keyword evidence="12" id="KW-1185">Reference proteome</keyword>
<feature type="compositionally biased region" description="Basic and acidic residues" evidence="10">
    <location>
        <begin position="109"/>
        <end position="132"/>
    </location>
</feature>
<accession>A0A1T2L7C4</accession>
<evidence type="ECO:0000256" key="2">
    <source>
        <dbReference type="ARBA" id="ARBA00022448"/>
    </source>
</evidence>
<dbReference type="InterPro" id="IPR003369">
    <property type="entry name" value="TatA/B/E"/>
</dbReference>
<keyword evidence="6 9" id="KW-1133">Transmembrane helix</keyword>
<evidence type="ECO:0000256" key="4">
    <source>
        <dbReference type="ARBA" id="ARBA00022692"/>
    </source>
</evidence>
<keyword evidence="7 9" id="KW-0811">Translocation</keyword>
<keyword evidence="5 9" id="KW-0653">Protein transport</keyword>
<dbReference type="OrthoDB" id="9816005at2"/>
<evidence type="ECO:0000256" key="5">
    <source>
        <dbReference type="ARBA" id="ARBA00022927"/>
    </source>
</evidence>
<dbReference type="Pfam" id="PF02416">
    <property type="entry name" value="TatA_B_E"/>
    <property type="match status" value="1"/>
</dbReference>
<dbReference type="GO" id="GO:0043953">
    <property type="term" value="P:protein transport by the Tat complex"/>
    <property type="evidence" value="ECO:0007669"/>
    <property type="project" value="UniProtKB-UniRule"/>
</dbReference>
<name>A0A1T2L7C4_9GAMM</name>
<organism evidence="11 12">
    <name type="scientific">Solemya pervernicosa gill symbiont</name>
    <dbReference type="NCBI Taxonomy" id="642797"/>
    <lineage>
        <taxon>Bacteria</taxon>
        <taxon>Pseudomonadati</taxon>
        <taxon>Pseudomonadota</taxon>
        <taxon>Gammaproteobacteria</taxon>
        <taxon>sulfur-oxidizing symbionts</taxon>
    </lineage>
</organism>
<evidence type="ECO:0000256" key="1">
    <source>
        <dbReference type="ARBA" id="ARBA00004167"/>
    </source>
</evidence>
<keyword evidence="2 9" id="KW-0813">Transport</keyword>
<comment type="caution">
    <text evidence="11">The sequence shown here is derived from an EMBL/GenBank/DDBJ whole genome shotgun (WGS) entry which is preliminary data.</text>
</comment>
<keyword evidence="3 9" id="KW-1003">Cell membrane</keyword>
<keyword evidence="4 9" id="KW-0812">Transmembrane</keyword>
<dbReference type="Proteomes" id="UP000191110">
    <property type="component" value="Unassembled WGS sequence"/>
</dbReference>
<dbReference type="EMBL" id="MPRL01000015">
    <property type="protein sequence ID" value="OOZ40960.1"/>
    <property type="molecule type" value="Genomic_DNA"/>
</dbReference>
<evidence type="ECO:0000313" key="11">
    <source>
        <dbReference type="EMBL" id="OOZ40960.1"/>
    </source>
</evidence>
<dbReference type="RefSeq" id="WP_078483060.1">
    <property type="nucleotide sequence ID" value="NZ_MPRL01000015.1"/>
</dbReference>
<protein>
    <recommendedName>
        <fullName evidence="9">Sec-independent protein translocase protein TatB</fullName>
    </recommendedName>
</protein>
<evidence type="ECO:0000256" key="8">
    <source>
        <dbReference type="ARBA" id="ARBA00023136"/>
    </source>
</evidence>
<evidence type="ECO:0000256" key="7">
    <source>
        <dbReference type="ARBA" id="ARBA00023010"/>
    </source>
</evidence>
<gene>
    <name evidence="9" type="primary">tatB</name>
    <name evidence="11" type="ORF">BOW53_05365</name>
</gene>
<evidence type="ECO:0000256" key="3">
    <source>
        <dbReference type="ARBA" id="ARBA00022475"/>
    </source>
</evidence>
<dbReference type="AlphaFoldDB" id="A0A1T2L7C4"/>